<name>A0A4P6Q1G0_9ACTN</name>
<protein>
    <submittedName>
        <fullName evidence="1">Uncharacterized protein</fullName>
    </submittedName>
</protein>
<dbReference type="KEGG" id="strr:EKD16_03670"/>
<proteinExistence type="predicted"/>
<keyword evidence="2" id="KW-1185">Reference proteome</keyword>
<gene>
    <name evidence="1" type="ORF">EKD16_03670</name>
</gene>
<evidence type="ECO:0000313" key="2">
    <source>
        <dbReference type="Proteomes" id="UP000292235"/>
    </source>
</evidence>
<dbReference type="AlphaFoldDB" id="A0A4P6Q1G0"/>
<dbReference type="OrthoDB" id="3439036at2"/>
<reference evidence="1 2" key="1">
    <citation type="submission" date="2019-02" db="EMBL/GenBank/DDBJ databases">
        <authorList>
            <person name="Khodamoradi S."/>
            <person name="Hahnke R.L."/>
            <person name="Kaempfer P."/>
            <person name="Schumann P."/>
            <person name="Rohde M."/>
            <person name="Steinert M."/>
            <person name="Luzhetskyy A."/>
            <person name="Wink J."/>
            <person name="Ruckert C."/>
        </authorList>
    </citation>
    <scope>NUCLEOTIDE SEQUENCE [LARGE SCALE GENOMIC DNA]</scope>
    <source>
        <strain evidence="1 2">M2</strain>
    </source>
</reference>
<dbReference type="EMBL" id="CP036455">
    <property type="protein sequence ID" value="QBI52544.1"/>
    <property type="molecule type" value="Genomic_DNA"/>
</dbReference>
<dbReference type="Proteomes" id="UP000292235">
    <property type="component" value="Chromosome"/>
</dbReference>
<organism evidence="1 2">
    <name type="scientific">Streptomonospora litoralis</name>
    <dbReference type="NCBI Taxonomy" id="2498135"/>
    <lineage>
        <taxon>Bacteria</taxon>
        <taxon>Bacillati</taxon>
        <taxon>Actinomycetota</taxon>
        <taxon>Actinomycetes</taxon>
        <taxon>Streptosporangiales</taxon>
        <taxon>Nocardiopsidaceae</taxon>
        <taxon>Streptomonospora</taxon>
    </lineage>
</organism>
<accession>A0A4P6Q1G0</accession>
<dbReference type="RefSeq" id="WP_131097083.1">
    <property type="nucleotide sequence ID" value="NZ_CP036455.1"/>
</dbReference>
<evidence type="ECO:0000313" key="1">
    <source>
        <dbReference type="EMBL" id="QBI52544.1"/>
    </source>
</evidence>
<sequence length="67" mass="7573">MSAAKPPETQPPAAHCVLTEAERRALRDLVDELIEATEDRVFWLGPVRETALEMQRRLGALLDTEEE</sequence>